<keyword evidence="2" id="KW-1185">Reference proteome</keyword>
<dbReference type="EMBL" id="CAKXAJ010009272">
    <property type="protein sequence ID" value="CAH2211114.1"/>
    <property type="molecule type" value="Genomic_DNA"/>
</dbReference>
<comment type="caution">
    <text evidence="1">The sequence shown here is derived from an EMBL/GenBank/DDBJ whole genome shotgun (WGS) entry which is preliminary data.</text>
</comment>
<sequence length="35" mass="3991">MHELLKHVLTERDLTRAGDIFAIPDSDIVDDLNEV</sequence>
<dbReference type="OrthoDB" id="7406644at2759"/>
<feature type="non-terminal residue" evidence="1">
    <location>
        <position position="35"/>
    </location>
</feature>
<name>A0A8S4QKB5_9NEOP</name>
<evidence type="ECO:0000313" key="2">
    <source>
        <dbReference type="Proteomes" id="UP000838756"/>
    </source>
</evidence>
<protein>
    <submittedName>
        <fullName evidence="1">Jg5973 protein</fullName>
    </submittedName>
</protein>
<dbReference type="Proteomes" id="UP000838756">
    <property type="component" value="Unassembled WGS sequence"/>
</dbReference>
<organism evidence="1 2">
    <name type="scientific">Pararge aegeria aegeria</name>
    <dbReference type="NCBI Taxonomy" id="348720"/>
    <lineage>
        <taxon>Eukaryota</taxon>
        <taxon>Metazoa</taxon>
        <taxon>Ecdysozoa</taxon>
        <taxon>Arthropoda</taxon>
        <taxon>Hexapoda</taxon>
        <taxon>Insecta</taxon>
        <taxon>Pterygota</taxon>
        <taxon>Neoptera</taxon>
        <taxon>Endopterygota</taxon>
        <taxon>Lepidoptera</taxon>
        <taxon>Glossata</taxon>
        <taxon>Ditrysia</taxon>
        <taxon>Papilionoidea</taxon>
        <taxon>Nymphalidae</taxon>
        <taxon>Satyrinae</taxon>
        <taxon>Satyrini</taxon>
        <taxon>Parargina</taxon>
        <taxon>Pararge</taxon>
    </lineage>
</organism>
<accession>A0A8S4QKB5</accession>
<proteinExistence type="predicted"/>
<gene>
    <name evidence="1" type="primary">jg5973</name>
    <name evidence="1" type="ORF">PAEG_LOCUS2951</name>
</gene>
<reference evidence="1" key="1">
    <citation type="submission" date="2022-03" db="EMBL/GenBank/DDBJ databases">
        <authorList>
            <person name="Lindestad O."/>
        </authorList>
    </citation>
    <scope>NUCLEOTIDE SEQUENCE</scope>
</reference>
<dbReference type="AlphaFoldDB" id="A0A8S4QKB5"/>
<evidence type="ECO:0000313" key="1">
    <source>
        <dbReference type="EMBL" id="CAH2211114.1"/>
    </source>
</evidence>